<sequence>MSRPSLDSDRSRSTPEAASRPWNPTCRSWIIGAPRLMHHSPRSTRPPSGVASRLPDGRVRHRSVAASVASAASAHRASSTHRLPSMRLVDRYWGDLWVLDSEPTALDLGTALTPSSGTVELGIPPKFTDRSRVRGMLLLHLPSRLFLLAS</sequence>
<evidence type="ECO:0000313" key="2">
    <source>
        <dbReference type="EMBL" id="ACN26129.1"/>
    </source>
</evidence>
<reference evidence="2" key="1">
    <citation type="journal article" date="2009" name="PLoS Genet.">
        <title>Sequencing, mapping, and analysis of 27,455 maize full-length cDNAs.</title>
        <authorList>
            <person name="Soderlund C."/>
            <person name="Descour A."/>
            <person name="Kudrna D."/>
            <person name="Bomhoff M."/>
            <person name="Boyd L."/>
            <person name="Currie J."/>
            <person name="Angelova A."/>
            <person name="Collura K."/>
            <person name="Wissotski M."/>
            <person name="Ashley E."/>
            <person name="Morrow D."/>
            <person name="Fernandes J."/>
            <person name="Walbot V."/>
            <person name="Yu Y."/>
        </authorList>
    </citation>
    <scope>NUCLEOTIDE SEQUENCE</scope>
    <source>
        <strain evidence="2">B73</strain>
    </source>
</reference>
<dbReference type="AlphaFoldDB" id="C0HGH6"/>
<feature type="region of interest" description="Disordered" evidence="1">
    <location>
        <begin position="1"/>
        <end position="24"/>
    </location>
</feature>
<protein>
    <submittedName>
        <fullName evidence="2">Uncharacterized protein</fullName>
    </submittedName>
</protein>
<organism evidence="2">
    <name type="scientific">Zea mays</name>
    <name type="common">Maize</name>
    <dbReference type="NCBI Taxonomy" id="4577"/>
    <lineage>
        <taxon>Eukaryota</taxon>
        <taxon>Viridiplantae</taxon>
        <taxon>Streptophyta</taxon>
        <taxon>Embryophyta</taxon>
        <taxon>Tracheophyta</taxon>
        <taxon>Spermatophyta</taxon>
        <taxon>Magnoliopsida</taxon>
        <taxon>Liliopsida</taxon>
        <taxon>Poales</taxon>
        <taxon>Poaceae</taxon>
        <taxon>PACMAD clade</taxon>
        <taxon>Panicoideae</taxon>
        <taxon>Andropogonodae</taxon>
        <taxon>Andropogoneae</taxon>
        <taxon>Tripsacinae</taxon>
        <taxon>Zea</taxon>
    </lineage>
</organism>
<dbReference type="EMBL" id="BT061432">
    <property type="protein sequence ID" value="ACN26129.1"/>
    <property type="molecule type" value="mRNA"/>
</dbReference>
<proteinExistence type="evidence at transcript level"/>
<feature type="compositionally biased region" description="Basic and acidic residues" evidence="1">
    <location>
        <begin position="1"/>
        <end position="13"/>
    </location>
</feature>
<name>C0HGH6_MAIZE</name>
<accession>C0HGH6</accession>
<dbReference type="HOGENOM" id="CLU_1743212_0_0_1"/>
<evidence type="ECO:0000256" key="1">
    <source>
        <dbReference type="SAM" id="MobiDB-lite"/>
    </source>
</evidence>
<feature type="region of interest" description="Disordered" evidence="1">
    <location>
        <begin position="37"/>
        <end position="56"/>
    </location>
</feature>